<evidence type="ECO:0000256" key="1">
    <source>
        <dbReference type="ARBA" id="ARBA00001933"/>
    </source>
</evidence>
<evidence type="ECO:0000313" key="11">
    <source>
        <dbReference type="Proteomes" id="UP000886857"/>
    </source>
</evidence>
<dbReference type="GO" id="GO:0031071">
    <property type="term" value="F:cysteine desulfurase activity"/>
    <property type="evidence" value="ECO:0007669"/>
    <property type="project" value="UniProtKB-EC"/>
</dbReference>
<dbReference type="Gene3D" id="3.90.1150.10">
    <property type="entry name" value="Aspartate Aminotransferase, domain 1"/>
    <property type="match status" value="1"/>
</dbReference>
<dbReference type="PANTHER" id="PTHR11601">
    <property type="entry name" value="CYSTEINE DESULFURYLASE FAMILY MEMBER"/>
    <property type="match status" value="1"/>
</dbReference>
<dbReference type="FunFam" id="3.40.640.10:FF:000084">
    <property type="entry name" value="IscS-like cysteine desulfurase"/>
    <property type="match status" value="1"/>
</dbReference>
<feature type="domain" description="Aminotransferase class V" evidence="9">
    <location>
        <begin position="4"/>
        <end position="363"/>
    </location>
</feature>
<comment type="catalytic activity">
    <reaction evidence="8">
        <text>(sulfur carrier)-H + L-cysteine = (sulfur carrier)-SH + L-alanine</text>
        <dbReference type="Rhea" id="RHEA:43892"/>
        <dbReference type="Rhea" id="RHEA-COMP:14737"/>
        <dbReference type="Rhea" id="RHEA-COMP:14739"/>
        <dbReference type="ChEBI" id="CHEBI:29917"/>
        <dbReference type="ChEBI" id="CHEBI:35235"/>
        <dbReference type="ChEBI" id="CHEBI:57972"/>
        <dbReference type="ChEBI" id="CHEBI:64428"/>
        <dbReference type="EC" id="2.8.1.7"/>
    </reaction>
</comment>
<dbReference type="PIRSF" id="PIRSF005572">
    <property type="entry name" value="NifS"/>
    <property type="match status" value="1"/>
</dbReference>
<dbReference type="InterPro" id="IPR015424">
    <property type="entry name" value="PyrdxlP-dep_Trfase"/>
</dbReference>
<accession>A0A9D1N9X1</accession>
<comment type="cofactor">
    <cofactor evidence="1">
        <name>pyridoxal 5'-phosphate</name>
        <dbReference type="ChEBI" id="CHEBI:597326"/>
    </cofactor>
</comment>
<reference evidence="10" key="2">
    <citation type="journal article" date="2021" name="PeerJ">
        <title>Extensive microbial diversity within the chicken gut microbiome revealed by metagenomics and culture.</title>
        <authorList>
            <person name="Gilroy R."/>
            <person name="Ravi A."/>
            <person name="Getino M."/>
            <person name="Pursley I."/>
            <person name="Horton D.L."/>
            <person name="Alikhan N.F."/>
            <person name="Baker D."/>
            <person name="Gharbi K."/>
            <person name="Hall N."/>
            <person name="Watson M."/>
            <person name="Adriaenssens E.M."/>
            <person name="Foster-Nyarko E."/>
            <person name="Jarju S."/>
            <person name="Secka A."/>
            <person name="Antonio M."/>
            <person name="Oren A."/>
            <person name="Chaudhuri R.R."/>
            <person name="La Ragione R."/>
            <person name="Hildebrand F."/>
            <person name="Pallen M.J."/>
        </authorList>
    </citation>
    <scope>NUCLEOTIDE SEQUENCE</scope>
    <source>
        <strain evidence="10">10406</strain>
    </source>
</reference>
<gene>
    <name evidence="10" type="ORF">IAC73_04745</name>
</gene>
<dbReference type="InterPro" id="IPR015421">
    <property type="entry name" value="PyrdxlP-dep_Trfase_major"/>
</dbReference>
<protein>
    <submittedName>
        <fullName evidence="10">Cysteine desulfurase</fullName>
    </submittedName>
</protein>
<dbReference type="GO" id="GO:0046872">
    <property type="term" value="F:metal ion binding"/>
    <property type="evidence" value="ECO:0007669"/>
    <property type="project" value="UniProtKB-KW"/>
</dbReference>
<dbReference type="InterPro" id="IPR016454">
    <property type="entry name" value="Cysteine_dSase"/>
</dbReference>
<keyword evidence="3" id="KW-0808">Transferase</keyword>
<keyword evidence="7" id="KW-0411">Iron-sulfur</keyword>
<keyword evidence="6" id="KW-0408">Iron</keyword>
<sequence length="380" mass="39497">MKRIYLDHAATTPLCKEAFCAVTDCLSGCFGNPDSVHSFGREAEKVLRGARDRVAELMGADPSEIVFTSGGTEADNAALKGVAAAAGKRRHILISAVEHPAVYAAAEQLREAGFSVGVIPADGEGFVTPEALLGAIREDTLLVSVMWANNVFGTLEDIPELARAAHSAGALFHTDAVQAAGALEVDAGASGADLISVSAHKMYGPKGAGALYVRRGTPFLPLIAGGEQERGLRGGTSAVHSAAGFAAAFAATRGSAAEDAARMRELRDFFLGELLSEDGVTLVGASDMSRRHPGNACVRVEGVRAGQLLAALDLEGVAASAGSACSARLALPDRSLTALGLTETQADECVRFSLGRETQKEELVRAAEIFRAAVRRIRKA</sequence>
<evidence type="ECO:0000256" key="5">
    <source>
        <dbReference type="ARBA" id="ARBA00022898"/>
    </source>
</evidence>
<comment type="similarity">
    <text evidence="2">Belongs to the class-V pyridoxal-phosphate-dependent aminotransferase family. NifS/IscS subfamily.</text>
</comment>
<evidence type="ECO:0000259" key="9">
    <source>
        <dbReference type="Pfam" id="PF00266"/>
    </source>
</evidence>
<dbReference type="GO" id="GO:0051536">
    <property type="term" value="F:iron-sulfur cluster binding"/>
    <property type="evidence" value="ECO:0007669"/>
    <property type="project" value="UniProtKB-KW"/>
</dbReference>
<dbReference type="Gene3D" id="3.40.640.10">
    <property type="entry name" value="Type I PLP-dependent aspartate aminotransferase-like (Major domain)"/>
    <property type="match status" value="1"/>
</dbReference>
<evidence type="ECO:0000256" key="3">
    <source>
        <dbReference type="ARBA" id="ARBA00022679"/>
    </source>
</evidence>
<organism evidence="10 11">
    <name type="scientific">Candidatus Limadaptatus stercoripullorum</name>
    <dbReference type="NCBI Taxonomy" id="2840846"/>
    <lineage>
        <taxon>Bacteria</taxon>
        <taxon>Bacillati</taxon>
        <taxon>Bacillota</taxon>
        <taxon>Clostridia</taxon>
        <taxon>Eubacteriales</taxon>
        <taxon>Candidatus Limadaptatus</taxon>
    </lineage>
</organism>
<dbReference type="Proteomes" id="UP000886857">
    <property type="component" value="Unassembled WGS sequence"/>
</dbReference>
<proteinExistence type="inferred from homology"/>
<reference evidence="10" key="1">
    <citation type="submission" date="2020-10" db="EMBL/GenBank/DDBJ databases">
        <authorList>
            <person name="Gilroy R."/>
        </authorList>
    </citation>
    <scope>NUCLEOTIDE SEQUENCE</scope>
    <source>
        <strain evidence="10">10406</strain>
    </source>
</reference>
<dbReference type="EMBL" id="DVOE01000072">
    <property type="protein sequence ID" value="HIU99129.1"/>
    <property type="molecule type" value="Genomic_DNA"/>
</dbReference>
<dbReference type="Pfam" id="PF00266">
    <property type="entry name" value="Aminotran_5"/>
    <property type="match status" value="1"/>
</dbReference>
<evidence type="ECO:0000256" key="8">
    <source>
        <dbReference type="ARBA" id="ARBA00050776"/>
    </source>
</evidence>
<evidence type="ECO:0000313" key="10">
    <source>
        <dbReference type="EMBL" id="HIU99129.1"/>
    </source>
</evidence>
<dbReference type="PANTHER" id="PTHR11601:SF34">
    <property type="entry name" value="CYSTEINE DESULFURASE"/>
    <property type="match status" value="1"/>
</dbReference>
<name>A0A9D1N9X1_9FIRM</name>
<dbReference type="InterPro" id="IPR000192">
    <property type="entry name" value="Aminotrans_V_dom"/>
</dbReference>
<evidence type="ECO:0000256" key="4">
    <source>
        <dbReference type="ARBA" id="ARBA00022723"/>
    </source>
</evidence>
<comment type="caution">
    <text evidence="10">The sequence shown here is derived from an EMBL/GenBank/DDBJ whole genome shotgun (WGS) entry which is preliminary data.</text>
</comment>
<dbReference type="SUPFAM" id="SSF53383">
    <property type="entry name" value="PLP-dependent transferases"/>
    <property type="match status" value="1"/>
</dbReference>
<keyword evidence="4" id="KW-0479">Metal-binding</keyword>
<dbReference type="Gene3D" id="1.10.260.50">
    <property type="match status" value="1"/>
</dbReference>
<dbReference type="InterPro" id="IPR015422">
    <property type="entry name" value="PyrdxlP-dep_Trfase_small"/>
</dbReference>
<evidence type="ECO:0000256" key="6">
    <source>
        <dbReference type="ARBA" id="ARBA00023004"/>
    </source>
</evidence>
<evidence type="ECO:0000256" key="2">
    <source>
        <dbReference type="ARBA" id="ARBA00006490"/>
    </source>
</evidence>
<dbReference type="AlphaFoldDB" id="A0A9D1N9X1"/>
<keyword evidence="5" id="KW-0663">Pyridoxal phosphate</keyword>
<evidence type="ECO:0000256" key="7">
    <source>
        <dbReference type="ARBA" id="ARBA00023014"/>
    </source>
</evidence>